<dbReference type="PANTHER" id="PTHR23159:SF31">
    <property type="entry name" value="CENTROSOME-ASSOCIATED PROTEIN CEP250 ISOFORM X1"/>
    <property type="match status" value="1"/>
</dbReference>
<feature type="compositionally biased region" description="Low complexity" evidence="2">
    <location>
        <begin position="1297"/>
        <end position="1312"/>
    </location>
</feature>
<feature type="coiled-coil region" evidence="1">
    <location>
        <begin position="3399"/>
        <end position="3466"/>
    </location>
</feature>
<feature type="region of interest" description="Disordered" evidence="2">
    <location>
        <begin position="3510"/>
        <end position="3539"/>
    </location>
</feature>
<feature type="compositionally biased region" description="Low complexity" evidence="2">
    <location>
        <begin position="678"/>
        <end position="688"/>
    </location>
</feature>
<feature type="coiled-coil region" evidence="1">
    <location>
        <begin position="2766"/>
        <end position="2800"/>
    </location>
</feature>
<dbReference type="Proteomes" id="UP000006906">
    <property type="component" value="Chromosome 16"/>
</dbReference>
<feature type="coiled-coil region" evidence="1">
    <location>
        <begin position="1558"/>
        <end position="1617"/>
    </location>
</feature>
<name>A0A2K3CVW0_CHLRE</name>
<feature type="region of interest" description="Disordered" evidence="2">
    <location>
        <begin position="3814"/>
        <end position="3886"/>
    </location>
</feature>
<feature type="compositionally biased region" description="Polar residues" evidence="2">
    <location>
        <begin position="624"/>
        <end position="640"/>
    </location>
</feature>
<feature type="coiled-coil region" evidence="1">
    <location>
        <begin position="922"/>
        <end position="1047"/>
    </location>
</feature>
<feature type="compositionally biased region" description="Low complexity" evidence="2">
    <location>
        <begin position="2866"/>
        <end position="2875"/>
    </location>
</feature>
<keyword evidence="4" id="KW-1185">Reference proteome</keyword>
<feature type="region of interest" description="Disordered" evidence="2">
    <location>
        <begin position="1117"/>
        <end position="1149"/>
    </location>
</feature>
<feature type="region of interest" description="Disordered" evidence="2">
    <location>
        <begin position="2831"/>
        <end position="2875"/>
    </location>
</feature>
<feature type="compositionally biased region" description="Basic and acidic residues" evidence="2">
    <location>
        <begin position="3522"/>
        <end position="3538"/>
    </location>
</feature>
<feature type="region of interest" description="Disordered" evidence="2">
    <location>
        <begin position="2985"/>
        <end position="3022"/>
    </location>
</feature>
<dbReference type="GeneID" id="5721347"/>
<feature type="coiled-coil region" evidence="1">
    <location>
        <begin position="2038"/>
        <end position="2150"/>
    </location>
</feature>
<feature type="coiled-coil region" evidence="1">
    <location>
        <begin position="4269"/>
        <end position="4296"/>
    </location>
</feature>
<feature type="region of interest" description="Disordered" evidence="2">
    <location>
        <begin position="3052"/>
        <end position="3093"/>
    </location>
</feature>
<protein>
    <recommendedName>
        <fullName evidence="5">MSP domain-containing protein</fullName>
    </recommendedName>
</protein>
<feature type="coiled-coil region" evidence="1">
    <location>
        <begin position="3673"/>
        <end position="3736"/>
    </location>
</feature>
<proteinExistence type="predicted"/>
<keyword evidence="1" id="KW-0175">Coiled coil</keyword>
<dbReference type="Gene3D" id="6.10.250.3110">
    <property type="match status" value="1"/>
</dbReference>
<feature type="region of interest" description="Disordered" evidence="2">
    <location>
        <begin position="624"/>
        <end position="709"/>
    </location>
</feature>
<feature type="compositionally biased region" description="Gly residues" evidence="2">
    <location>
        <begin position="4362"/>
        <end position="4374"/>
    </location>
</feature>
<feature type="coiled-coil region" evidence="1">
    <location>
        <begin position="1203"/>
        <end position="1237"/>
    </location>
</feature>
<dbReference type="RefSeq" id="XP_042916212.1">
    <property type="nucleotide sequence ID" value="XM_043071315.1"/>
</dbReference>
<evidence type="ECO:0000313" key="3">
    <source>
        <dbReference type="EMBL" id="PNW72410.1"/>
    </source>
</evidence>
<feature type="coiled-coil region" evidence="1">
    <location>
        <begin position="3761"/>
        <end position="3795"/>
    </location>
</feature>
<feature type="compositionally biased region" description="Low complexity" evidence="2">
    <location>
        <begin position="2696"/>
        <end position="2705"/>
    </location>
</feature>
<feature type="coiled-coil region" evidence="1">
    <location>
        <begin position="811"/>
        <end position="892"/>
    </location>
</feature>
<dbReference type="Gramene" id="PNW72410">
    <property type="protein sequence ID" value="PNW72410"/>
    <property type="gene ID" value="CHLRE_16g676981v5"/>
</dbReference>
<organism evidence="3 4">
    <name type="scientific">Chlamydomonas reinhardtii</name>
    <name type="common">Chlamydomonas smithii</name>
    <dbReference type="NCBI Taxonomy" id="3055"/>
    <lineage>
        <taxon>Eukaryota</taxon>
        <taxon>Viridiplantae</taxon>
        <taxon>Chlorophyta</taxon>
        <taxon>core chlorophytes</taxon>
        <taxon>Chlorophyceae</taxon>
        <taxon>CS clade</taxon>
        <taxon>Chlamydomonadales</taxon>
        <taxon>Chlamydomonadaceae</taxon>
        <taxon>Chlamydomonas</taxon>
    </lineage>
</organism>
<feature type="compositionally biased region" description="Low complexity" evidence="2">
    <location>
        <begin position="4375"/>
        <end position="4387"/>
    </location>
</feature>
<feature type="compositionally biased region" description="Low complexity" evidence="2">
    <location>
        <begin position="3814"/>
        <end position="3823"/>
    </location>
</feature>
<feature type="region of interest" description="Disordered" evidence="2">
    <location>
        <begin position="291"/>
        <end position="476"/>
    </location>
</feature>
<feature type="coiled-coil region" evidence="1">
    <location>
        <begin position="1783"/>
        <end position="1810"/>
    </location>
</feature>
<evidence type="ECO:0000256" key="1">
    <source>
        <dbReference type="SAM" id="Coils"/>
    </source>
</evidence>
<feature type="compositionally biased region" description="Low complexity" evidence="2">
    <location>
        <begin position="3873"/>
        <end position="3886"/>
    </location>
</feature>
<feature type="compositionally biased region" description="Low complexity" evidence="2">
    <location>
        <begin position="2831"/>
        <end position="2843"/>
    </location>
</feature>
<dbReference type="InParanoid" id="A0A2K3CVW0"/>
<evidence type="ECO:0000313" key="4">
    <source>
        <dbReference type="Proteomes" id="UP000006906"/>
    </source>
</evidence>
<feature type="region of interest" description="Disordered" evidence="2">
    <location>
        <begin position="4347"/>
        <end position="4387"/>
    </location>
</feature>
<feature type="region of interest" description="Disordered" evidence="2">
    <location>
        <begin position="3250"/>
        <end position="3272"/>
    </location>
</feature>
<feature type="compositionally biased region" description="Basic and acidic residues" evidence="2">
    <location>
        <begin position="454"/>
        <end position="464"/>
    </location>
</feature>
<feature type="coiled-coil region" evidence="1">
    <location>
        <begin position="1836"/>
        <end position="1987"/>
    </location>
</feature>
<feature type="compositionally biased region" description="Pro residues" evidence="2">
    <location>
        <begin position="305"/>
        <end position="319"/>
    </location>
</feature>
<feature type="compositionally biased region" description="Basic and acidic residues" evidence="2">
    <location>
        <begin position="395"/>
        <end position="407"/>
    </location>
</feature>
<dbReference type="PANTHER" id="PTHR23159">
    <property type="entry name" value="CENTROSOMAL PROTEIN 2"/>
    <property type="match status" value="1"/>
</dbReference>
<feature type="region of interest" description="Disordered" evidence="2">
    <location>
        <begin position="505"/>
        <end position="575"/>
    </location>
</feature>
<feature type="compositionally biased region" description="Low complexity" evidence="2">
    <location>
        <begin position="157"/>
        <end position="169"/>
    </location>
</feature>
<dbReference type="EMBL" id="CM008977">
    <property type="protein sequence ID" value="PNW72410.1"/>
    <property type="molecule type" value="Genomic_DNA"/>
</dbReference>
<feature type="region of interest" description="Disordered" evidence="2">
    <location>
        <begin position="1291"/>
        <end position="1364"/>
    </location>
</feature>
<feature type="compositionally biased region" description="Low complexity" evidence="2">
    <location>
        <begin position="2985"/>
        <end position="3008"/>
    </location>
</feature>
<reference evidence="3 4" key="1">
    <citation type="journal article" date="2007" name="Science">
        <title>The Chlamydomonas genome reveals the evolution of key animal and plant functions.</title>
        <authorList>
            <person name="Merchant S.S."/>
            <person name="Prochnik S.E."/>
            <person name="Vallon O."/>
            <person name="Harris E.H."/>
            <person name="Karpowicz S.J."/>
            <person name="Witman G.B."/>
            <person name="Terry A."/>
            <person name="Salamov A."/>
            <person name="Fritz-Laylin L.K."/>
            <person name="Marechal-Drouard L."/>
            <person name="Marshall W.F."/>
            <person name="Qu L.H."/>
            <person name="Nelson D.R."/>
            <person name="Sanderfoot A.A."/>
            <person name="Spalding M.H."/>
            <person name="Kapitonov V.V."/>
            <person name="Ren Q."/>
            <person name="Ferris P."/>
            <person name="Lindquist E."/>
            <person name="Shapiro H."/>
            <person name="Lucas S.M."/>
            <person name="Grimwood J."/>
            <person name="Schmutz J."/>
            <person name="Cardol P."/>
            <person name="Cerutti H."/>
            <person name="Chanfreau G."/>
            <person name="Chen C.L."/>
            <person name="Cognat V."/>
            <person name="Croft M.T."/>
            <person name="Dent R."/>
            <person name="Dutcher S."/>
            <person name="Fernandez E."/>
            <person name="Fukuzawa H."/>
            <person name="Gonzalez-Ballester D."/>
            <person name="Gonzalez-Halphen D."/>
            <person name="Hallmann A."/>
            <person name="Hanikenne M."/>
            <person name="Hippler M."/>
            <person name="Inwood W."/>
            <person name="Jabbari K."/>
            <person name="Kalanon M."/>
            <person name="Kuras R."/>
            <person name="Lefebvre P.A."/>
            <person name="Lemaire S.D."/>
            <person name="Lobanov A.V."/>
            <person name="Lohr M."/>
            <person name="Manuell A."/>
            <person name="Meier I."/>
            <person name="Mets L."/>
            <person name="Mittag M."/>
            <person name="Mittelmeier T."/>
            <person name="Moroney J.V."/>
            <person name="Moseley J."/>
            <person name="Napoli C."/>
            <person name="Nedelcu A.M."/>
            <person name="Niyogi K."/>
            <person name="Novoselov S.V."/>
            <person name="Paulsen I.T."/>
            <person name="Pazour G."/>
            <person name="Purton S."/>
            <person name="Ral J.P."/>
            <person name="Riano-Pachon D.M."/>
            <person name="Riekhof W."/>
            <person name="Rymarquis L."/>
            <person name="Schroda M."/>
            <person name="Stern D."/>
            <person name="Umen J."/>
            <person name="Willows R."/>
            <person name="Wilson N."/>
            <person name="Zimmer S.L."/>
            <person name="Allmer J."/>
            <person name="Balk J."/>
            <person name="Bisova K."/>
            <person name="Chen C.J."/>
            <person name="Elias M."/>
            <person name="Gendler K."/>
            <person name="Hauser C."/>
            <person name="Lamb M.R."/>
            <person name="Ledford H."/>
            <person name="Long J.C."/>
            <person name="Minagawa J."/>
            <person name="Page M.D."/>
            <person name="Pan J."/>
            <person name="Pootakham W."/>
            <person name="Roje S."/>
            <person name="Rose A."/>
            <person name="Stahlberg E."/>
            <person name="Terauchi A.M."/>
            <person name="Yang P."/>
            <person name="Ball S."/>
            <person name="Bowler C."/>
            <person name="Dieckmann C.L."/>
            <person name="Gladyshev V.N."/>
            <person name="Green P."/>
            <person name="Jorgensen R."/>
            <person name="Mayfield S."/>
            <person name="Mueller-Roeber B."/>
            <person name="Rajamani S."/>
            <person name="Sayre R.T."/>
            <person name="Brokstein P."/>
            <person name="Dubchak I."/>
            <person name="Goodstein D."/>
            <person name="Hornick L."/>
            <person name="Huang Y.W."/>
            <person name="Jhaveri J."/>
            <person name="Luo Y."/>
            <person name="Martinez D."/>
            <person name="Ngau W.C."/>
            <person name="Otillar B."/>
            <person name="Poliakov A."/>
            <person name="Porter A."/>
            <person name="Szajkowski L."/>
            <person name="Werner G."/>
            <person name="Zhou K."/>
            <person name="Grigoriev I.V."/>
            <person name="Rokhsar D.S."/>
            <person name="Grossman A.R."/>
        </authorList>
    </citation>
    <scope>NUCLEOTIDE SEQUENCE [LARGE SCALE GENOMIC DNA]</scope>
    <source>
        <strain evidence="4">CC-503</strain>
    </source>
</reference>
<feature type="compositionally biased region" description="Polar residues" evidence="2">
    <location>
        <begin position="3013"/>
        <end position="3022"/>
    </location>
</feature>
<feature type="region of interest" description="Disordered" evidence="2">
    <location>
        <begin position="2924"/>
        <end position="2951"/>
    </location>
</feature>
<feature type="compositionally biased region" description="Gly residues" evidence="2">
    <location>
        <begin position="1334"/>
        <end position="1344"/>
    </location>
</feature>
<feature type="compositionally biased region" description="Basic and acidic residues" evidence="2">
    <location>
        <begin position="3074"/>
        <end position="3093"/>
    </location>
</feature>
<feature type="compositionally biased region" description="Low complexity" evidence="2">
    <location>
        <begin position="644"/>
        <end position="655"/>
    </location>
</feature>
<feature type="region of interest" description="Disordered" evidence="2">
    <location>
        <begin position="2695"/>
        <end position="2736"/>
    </location>
</feature>
<feature type="coiled-coil region" evidence="1">
    <location>
        <begin position="2532"/>
        <end position="2673"/>
    </location>
</feature>
<feature type="region of interest" description="Disordered" evidence="2">
    <location>
        <begin position="3284"/>
        <end position="3314"/>
    </location>
</feature>
<gene>
    <name evidence="3" type="ORF">CHLRE_16g676981v5</name>
</gene>
<dbReference type="STRING" id="3055.A0A2K3CVW0"/>
<feature type="region of interest" description="Disordered" evidence="2">
    <location>
        <begin position="1712"/>
        <end position="1749"/>
    </location>
</feature>
<dbReference type="ExpressionAtlas" id="A0A2K3CVW0">
    <property type="expression patterns" value="baseline and differential"/>
</dbReference>
<dbReference type="KEGG" id="cre:CHLRE_16g676981v5"/>
<evidence type="ECO:0008006" key="5">
    <source>
        <dbReference type="Google" id="ProtNLM"/>
    </source>
</evidence>
<feature type="compositionally biased region" description="Pro residues" evidence="2">
    <location>
        <begin position="328"/>
        <end position="337"/>
    </location>
</feature>
<feature type="compositionally biased region" description="Polar residues" evidence="2">
    <location>
        <begin position="363"/>
        <end position="375"/>
    </location>
</feature>
<feature type="coiled-coil region" evidence="1">
    <location>
        <begin position="4147"/>
        <end position="4233"/>
    </location>
</feature>
<feature type="compositionally biased region" description="Polar residues" evidence="2">
    <location>
        <begin position="408"/>
        <end position="426"/>
    </location>
</feature>
<feature type="compositionally biased region" description="Basic and acidic residues" evidence="2">
    <location>
        <begin position="376"/>
        <end position="386"/>
    </location>
</feature>
<feature type="coiled-coil region" evidence="1">
    <location>
        <begin position="1427"/>
        <end position="1475"/>
    </location>
</feature>
<feature type="compositionally biased region" description="Gly residues" evidence="2">
    <location>
        <begin position="182"/>
        <end position="198"/>
    </location>
</feature>
<sequence>MAATTFVQLDPEELVFRDVRLSQVYTQTLRVTNTLRAPVELTVKPGSSERYTVVPGTIRLRGEETAAVEVRLRVLRFAQRQKAVEQGHRDVFHIKGSHFDQKFHSTFYMMPDGADQIAGARARPTGGTAAGGAGHSRSPPASPTRPRRAVTKSVSFSDPSSPRGGDPSRYAPGPTGSSDTGNRGGWGAQGLEAGGGGQSPPQHVRGGLRQALSGLRSPQKGAAFSAMEFGAQDVQRDAIDRANVGGGAFASGGIARLGEQLGVSASIDFGKLRGKAAAGDSQGAAAMVMSGAQAPGGSNSFSLPSRPPRAPSQSLPPSPGRDDRTAPLPRPALPSVPVPYTGGQQQQQGATAEQNPHPLLQRARQQQAPSFQQTRAGRDSLPEREAVQPLPPFRSLEDARTSRDSESPGRSVQGNRYGGASSSPQQPLLIRPVEVRDLLGGVGTGPGGMSRAEWQQRRQEEQQRSQRRAQQDEEQAQQLIEEETRVLGLHLLRDSLDSLGMEADRLRDRSLSPSPMPPWRRGDSRTGSAAAHSASDDELEDTAASEDAARAAGRGRGREPARSRSRSRSPEAMLLAPRDRLAELVARRAGITRTAAAGSGQGLDRSASAGVSGGRRFTAALLQASSGTDGASTGANTGQAQHAPPVQEPQVLQQPAPEPPPPASYLQSGQRQYGRFLSAQAARSNAPAPAQPPAAPSAPTQPGTYGSSRSAVTIVGSPYTRMSGGTAAAGTAAATTDPVSTAAAVGSRIATQSPSLASPYVLHHAVRGASANAGGGGTGVGAASPGHTDALELQLQLRAMERQQLSMRRTIEQQQEVLKDKEELLKALQAQLQTTRSQLASTASPRKDIATEQVAAERTALANERSALAARLAEAEAALQTSREESAALRRLQLELQSRHPEVTRAVEAAVRKEQAQQEDRNRKALEMLMVKDKRIEELEAQVEDLQRGSERLRGQVAELQERAQAAEDQVIAVLRQKEALVETSQRDRQQADLMIADLEARLADGNDLAVELLATQEALAASEHRAAAAEQQLAAAEHRVMQAEAMAAGVEAMQRRLFDQRDGHVDTALAMAEELRARSVSLQEHHAEAMRLQADAHRRQVAELESRILELAAELQTATDQHGSGEGASRPRPRTTESTGTSRQAACRHQPGGALLAGQDDELLDVSLGAGMAADPRDLVSAIASGGRPATGAGQGGAGASRAAGQQRLGELQAANARLQAEVEALRRQLSSTTASQKGKGKQPCRAWDQAELERLRALVAERDIEVADLGSQLQVLKARLAVHGAAGAAGGQAGAGARSARSPGASPGPAYRAGGRGTAAFLSPSRERAAAGGAGAGSGPAGGRAQSAERERGAVAGGGAGSSEDAAVIETLRRQLARSDAALRGAKERLSMVEARAAVAHESAGKGEQQLEAVHRSMVGSALEHERLQQELEAARGTAAKLNGRISDLVLAEQVARAEVEAAKAKLGRLQELHTADVSELRQQLERLTDHVAASQPEVLPVLLGPAYAARASSTPGQGAAANVGVQQEPSMSSGAMPTAVAGTGQPLGGDAVTREAELEKAVDAAETAVAVMQARLLAALKEAADAAEEAGRVRREAERERDRLEAEVRAAREEGSLRIRTLEESVARLGARGGEASQALARSAAEADAAVRRESRLRSELALAQQATQRSNTQTAEIRLRLKECEAALREAQVYGGLLPFLHDVTAGASPPDTGPAGHHAAQAVGARPAGGLPAPSAEGAGSSGGGAASGAVSFHVLDARLEVKLRQQAADIARKQQVIARLVDVAEQAQGEAAAVKAELDRLKQAAPNPKQPLQQQYAEVQRRLGAIDAELRACKDAKASCELEVARLQQQLAERVRELDLAAERLAGCEREVAAKEDAAARKAIEVQGAMGKEAAVLGRRVAEAQRAADDAEARAREAEAQMVNLKAELTEARAELASQGTELRKAKLQFKNERRAADEALRQAKRAAELAKAEAEERRSQLSVLMETVEVLQAGSQGEREQRIVSLTAQLTAAANRESVAEQRAQALLADADASSSAVHQLQGEVADLEQQAARLEQELAAAASSRLTLEGELAAARADVRSRDAEALRGARELDDRQARLDRVEGELEAVRRALNDCSARHTEQLAREREEAAAAVRQARAESSGVAVGHAQSARLEKFQASLDEVVAWIESRVPPAPAAESTAAGGPLAVEPSAPASCWVVATLQRLKMLALESERSFLGAATDARVYRQESRWAWGRVKRLQSALEQRTGEWQVAQARVQMLERCVSRRSEEAAMHALEVVALQDRQLGALQERLTATMGKLVVATSQAAGAEAAMTAARATIAALQRQLTAGGAERKELAARLAAAEMESSGCAEALQLGAEAALAQRDLALRQYWDAQVSSLLARPEVKDKVMALAREVCALKLSESQLQAALAAARHRGDAAQQLAAARAASLRAAEDSVEHLAQQQLAAVSSTPTGAEGGAANQPLSALTAGGAAASGLSLEVARLSAQLVAQTHEMFRLQESELRAKQAHERRESDLQELQAQVAASELLLSQVRAESSAALLALREQLSEAHEQDRELLMRELRELQARLVATHNLAAKDVEAVEQRIAEAAQAADAAVEQRVSAALQGQVDATQLQEVAARAAKAEREAAHLAAQVEALQEALTQAQAQVGELEDVRDVTGAAVASLEATLARIEKAAADTAAAPGRGRQLGGSVGGARRVPVGGAATPGGDGQQAQPQGFAGLSRELVRAKLTEAEALRKMRAVARNEVELRQKLMQRDERITELKEQLAAKCQAYEEMRRRSALMELPEASRQAAAGPGAGAGAGVAAGSARGAAFRSRSPSPIRGGGPGVPSSRPGTAAGRRAPGEHAAPPADAAAVAAGAAADAEHLAAQVSQLRLELARRQAEIDRLHGALAEAHAAVAIPVTEPPAPSRPPTAPPPARHSGGHGNPAALDRLKDQLASANAELAAALSSANGLLRRIGSAPPAMSSAARRGGSPARGRAPAGGAACTDVDSVTSGSWPDSQLSPGALSAAMDRLTQAVQSALLGAADPSSALRRRGGAVSPTRGSAAQAEELARAQQERAAAERQRDELASRCSRMERELEAFRARVAMLQTAARPAATTSATAASAAGSAPAAAAAALEKSVAALHAMCDRVQRAVSSSTGPVDASTVQQAMHALSSELGDMESALAQLRTVMDGAHSGPPAAAPAAAAAVSGQLAAPAGAGSRRRIEPLPVSLFASLAAVAAGGSGEGARGSVADAGTAGQQAVDSSTTPARFTLAAAEHTPATTSSWATATPGTALHTGLPMPQTAGPAPAAVDTAAMTTALAAAQSQAAAMSTAAAQQKARADKWKQRSKELGAQLSLLTASASAREAAASERNLVSGQHAEQELGWCRAEIAKLQAALSGAEAARKQLEAGQGAGGSSELRAALARAAEAAARAATLQRQLETKRAQAAAAVASQREEVAVLKALVAQEKGERARLLVSLRESHTNAQQAGDSEAKLRNEALEAHSAAASARATAERREERASAWRDEASTLRQQLQQAERARAQLLSGLEMRLAGAERRATEAAAAAAARIEELVAKLAAAQAEAAAAPVAFETRLRDMEAQLAEMQVQSAAAQQAAQSSVQASRWGALTRVVRYQAAVKSLQAELTSRHAEWERERAGLQGAAETAVRRAETLLAELTDLRQQVSELKSATNADRQELTSRHVAHVQEMQQRMEQERRAMVEEADARVEAAAAATEAAAQQAAGVRLGALEAEYRGRLAALEAERAGLSRELEMVQAQFSQYQSQKAAEVAALEQRVRGYIDSGAAPAAGGSRRAAKRAHGVDAGSDEDASAAGYNSSSLRPAFGGGGGYRGAGNRALRRQRGAGSRAAARTGRRGVAGAAGSAAAGVAAAVLVPTMLQHITVQPIGAHPAGPGGAGAPLPQQPTQLAPSQLVALARGTEALSAAQREVAFERSLRCRAEAQAGLLRGAMARLRAKLRTATEELATARADAISPDEHRQLQTDLSVCREQLKSCRAESARRQKALTVLQGLVSQDGAAAAAGASAAGIGAAAPTASSAARLRAAAGGLASAASPLPLPPRVAPVANLGVSFPLPPGFDAFDGMAFGLGGGPAGGDSDPLPAALEAAAAGARATAVALEAERGARAALEAKLRETKAALDRKTILHKEAKRRMEELEAAASQRTTAAAADSGAEARAKSLAATLARKEALVRELREKLEAAAAAVERGDAAAAAGGEELEGARKAASRMKADLAKREAALRGATLELEKERKMLAAATKQLDEGSRREAAARRQAASAAAALRRRAGEMLEGLRGLARVLLQAVAAMDVAADRLRQHRPAQGTPALRPAVAAAGGGGGSSRGGGTRSSSSGSAAAGGEAMSAADISQLTSLSLDDVRHLLGPEAPPPGFGLTGGAGAAAEEGALLAQPHPLSNGSGASGAAVAASLEAAQRVGDLLAVLEVAMATAADAAADVPASPTSAAAAASSGAGYGRDGELIRDQMLAAVAAAADPAATAFLRGRGSATATAASGGGGRAGARAGAEAELWDGGTLQALVSKAQEAAQRAEGTLAVALWRTGAL</sequence>
<feature type="compositionally biased region" description="Low complexity" evidence="2">
    <location>
        <begin position="118"/>
        <end position="127"/>
    </location>
</feature>
<accession>A0A2K3CVW0</accession>
<dbReference type="OrthoDB" id="548052at2759"/>
<feature type="compositionally biased region" description="Low complexity" evidence="2">
    <location>
        <begin position="3286"/>
        <end position="3301"/>
    </location>
</feature>
<evidence type="ECO:0000256" key="2">
    <source>
        <dbReference type="SAM" id="MobiDB-lite"/>
    </source>
</evidence>
<feature type="compositionally biased region" description="Pro residues" evidence="2">
    <location>
        <begin position="2925"/>
        <end position="2940"/>
    </location>
</feature>
<feature type="compositionally biased region" description="Low complexity" evidence="2">
    <location>
        <begin position="1733"/>
        <end position="1744"/>
    </location>
</feature>
<feature type="compositionally biased region" description="Low complexity" evidence="2">
    <location>
        <begin position="2714"/>
        <end position="2723"/>
    </location>
</feature>
<feature type="region of interest" description="Disordered" evidence="2">
    <location>
        <begin position="117"/>
        <end position="206"/>
    </location>
</feature>
<feature type="compositionally biased region" description="Low complexity" evidence="2">
    <location>
        <begin position="3512"/>
        <end position="3521"/>
    </location>
</feature>